<keyword evidence="10" id="KW-1185">Reference proteome</keyword>
<gene>
    <name evidence="9" type="ORF">QE152_g22891</name>
</gene>
<keyword evidence="6" id="KW-0378">Hydrolase</keyword>
<organism evidence="9 10">
    <name type="scientific">Popillia japonica</name>
    <name type="common">Japanese beetle</name>
    <dbReference type="NCBI Taxonomy" id="7064"/>
    <lineage>
        <taxon>Eukaryota</taxon>
        <taxon>Metazoa</taxon>
        <taxon>Ecdysozoa</taxon>
        <taxon>Arthropoda</taxon>
        <taxon>Hexapoda</taxon>
        <taxon>Insecta</taxon>
        <taxon>Pterygota</taxon>
        <taxon>Neoptera</taxon>
        <taxon>Endopterygota</taxon>
        <taxon>Coleoptera</taxon>
        <taxon>Polyphaga</taxon>
        <taxon>Scarabaeiformia</taxon>
        <taxon>Scarabaeidae</taxon>
        <taxon>Rutelinae</taxon>
        <taxon>Popillia</taxon>
    </lineage>
</organism>
<dbReference type="GO" id="GO:0046872">
    <property type="term" value="F:metal ion binding"/>
    <property type="evidence" value="ECO:0007669"/>
    <property type="project" value="UniProtKB-KW"/>
</dbReference>
<evidence type="ECO:0000256" key="7">
    <source>
        <dbReference type="ARBA" id="ARBA00023242"/>
    </source>
</evidence>
<evidence type="ECO:0000256" key="5">
    <source>
        <dbReference type="ARBA" id="ARBA00022723"/>
    </source>
</evidence>
<dbReference type="Proteomes" id="UP001458880">
    <property type="component" value="Unassembled WGS sequence"/>
</dbReference>
<dbReference type="GO" id="GO:0005634">
    <property type="term" value="C:nucleus"/>
    <property type="evidence" value="ECO:0007669"/>
    <property type="project" value="UniProtKB-SubCell"/>
</dbReference>
<dbReference type="InterPro" id="IPR045249">
    <property type="entry name" value="HARBI1-like"/>
</dbReference>
<evidence type="ECO:0000256" key="3">
    <source>
        <dbReference type="ARBA" id="ARBA00006958"/>
    </source>
</evidence>
<feature type="domain" description="DDE Tnp4" evidence="8">
    <location>
        <begin position="52"/>
        <end position="181"/>
    </location>
</feature>
<keyword evidence="5" id="KW-0479">Metal-binding</keyword>
<dbReference type="Pfam" id="PF13359">
    <property type="entry name" value="DDE_Tnp_4"/>
    <property type="match status" value="1"/>
</dbReference>
<comment type="cofactor">
    <cofactor evidence="1">
        <name>a divalent metal cation</name>
        <dbReference type="ChEBI" id="CHEBI:60240"/>
    </cofactor>
</comment>
<protein>
    <submittedName>
        <fullName evidence="9">DDE superfamily endonuclease</fullName>
    </submittedName>
</protein>
<dbReference type="GO" id="GO:0016787">
    <property type="term" value="F:hydrolase activity"/>
    <property type="evidence" value="ECO:0007669"/>
    <property type="project" value="UniProtKB-KW"/>
</dbReference>
<evidence type="ECO:0000256" key="2">
    <source>
        <dbReference type="ARBA" id="ARBA00004123"/>
    </source>
</evidence>
<dbReference type="PANTHER" id="PTHR22930:SF85">
    <property type="entry name" value="GH03217P-RELATED"/>
    <property type="match status" value="1"/>
</dbReference>
<keyword evidence="7" id="KW-0539">Nucleus</keyword>
<sequence>MYYQKKSKEKDKHTINKVLRQQYIYFPNDSEAKEIACRIKNKTAVEQVFGFIDGTHIPILPPKDGYRDFINRKGWASLILQAVVDDNYLFRDITISFPGSCHDALVFKESNLYKASEEIIPIFFKNIDGLDVPLMLIGDPAYPLLPWLLKGYTGPLLAEEESFNCYLSSARICVENAFGSLCMLHST</sequence>
<evidence type="ECO:0000313" key="10">
    <source>
        <dbReference type="Proteomes" id="UP001458880"/>
    </source>
</evidence>
<evidence type="ECO:0000313" key="9">
    <source>
        <dbReference type="EMBL" id="KAK9719062.1"/>
    </source>
</evidence>
<reference evidence="9 10" key="1">
    <citation type="journal article" date="2024" name="BMC Genomics">
        <title>De novo assembly and annotation of Popillia japonica's genome with initial clues to its potential as an invasive pest.</title>
        <authorList>
            <person name="Cucini C."/>
            <person name="Boschi S."/>
            <person name="Funari R."/>
            <person name="Cardaioli E."/>
            <person name="Iannotti N."/>
            <person name="Marturano G."/>
            <person name="Paoli F."/>
            <person name="Bruttini M."/>
            <person name="Carapelli A."/>
            <person name="Frati F."/>
            <person name="Nardi F."/>
        </authorList>
    </citation>
    <scope>NUCLEOTIDE SEQUENCE [LARGE SCALE GENOMIC DNA]</scope>
    <source>
        <strain evidence="9">DMR45628</strain>
    </source>
</reference>
<comment type="similarity">
    <text evidence="3">Belongs to the HARBI1 family.</text>
</comment>
<dbReference type="PANTHER" id="PTHR22930">
    <property type="match status" value="1"/>
</dbReference>
<accession>A0AAW1KIQ8</accession>
<evidence type="ECO:0000256" key="6">
    <source>
        <dbReference type="ARBA" id="ARBA00022801"/>
    </source>
</evidence>
<keyword evidence="9" id="KW-0255">Endonuclease</keyword>
<comment type="subcellular location">
    <subcellularLocation>
        <location evidence="2">Nucleus</location>
    </subcellularLocation>
</comment>
<dbReference type="AlphaFoldDB" id="A0AAW1KIQ8"/>
<name>A0AAW1KIQ8_POPJA</name>
<evidence type="ECO:0000256" key="4">
    <source>
        <dbReference type="ARBA" id="ARBA00022722"/>
    </source>
</evidence>
<comment type="caution">
    <text evidence="9">The sequence shown here is derived from an EMBL/GenBank/DDBJ whole genome shotgun (WGS) entry which is preliminary data.</text>
</comment>
<dbReference type="GO" id="GO:0004519">
    <property type="term" value="F:endonuclease activity"/>
    <property type="evidence" value="ECO:0007669"/>
    <property type="project" value="UniProtKB-KW"/>
</dbReference>
<keyword evidence="4" id="KW-0540">Nuclease</keyword>
<evidence type="ECO:0000259" key="8">
    <source>
        <dbReference type="Pfam" id="PF13359"/>
    </source>
</evidence>
<evidence type="ECO:0000256" key="1">
    <source>
        <dbReference type="ARBA" id="ARBA00001968"/>
    </source>
</evidence>
<proteinExistence type="inferred from homology"/>
<dbReference type="EMBL" id="JASPKY010000223">
    <property type="protein sequence ID" value="KAK9719062.1"/>
    <property type="molecule type" value="Genomic_DNA"/>
</dbReference>
<dbReference type="InterPro" id="IPR027806">
    <property type="entry name" value="HARBI1_dom"/>
</dbReference>